<keyword evidence="5" id="KW-0106">Calcium</keyword>
<evidence type="ECO:0000256" key="2">
    <source>
        <dbReference type="ARBA" id="ARBA00008779"/>
    </source>
</evidence>
<keyword evidence="4" id="KW-0378">Hydrolase</keyword>
<evidence type="ECO:0000313" key="10">
    <source>
        <dbReference type="Proteomes" id="UP001208570"/>
    </source>
</evidence>
<evidence type="ECO:0000256" key="6">
    <source>
        <dbReference type="ARBA" id="ARBA00023180"/>
    </source>
</evidence>
<feature type="domain" description="Sulfatase N-terminal" evidence="8">
    <location>
        <begin position="22"/>
        <end position="241"/>
    </location>
</feature>
<comment type="caution">
    <text evidence="9">The sequence shown here is derived from an EMBL/GenBank/DDBJ whole genome shotgun (WGS) entry which is preliminary data.</text>
</comment>
<dbReference type="PANTHER" id="PTHR10342">
    <property type="entry name" value="ARYLSULFATASE"/>
    <property type="match status" value="1"/>
</dbReference>
<protein>
    <recommendedName>
        <fullName evidence="8">Sulfatase N-terminal domain-containing protein</fullName>
    </recommendedName>
</protein>
<keyword evidence="7" id="KW-0732">Signal</keyword>
<evidence type="ECO:0000256" key="4">
    <source>
        <dbReference type="ARBA" id="ARBA00022801"/>
    </source>
</evidence>
<keyword evidence="3" id="KW-0479">Metal-binding</keyword>
<dbReference type="Proteomes" id="UP001208570">
    <property type="component" value="Unassembled WGS sequence"/>
</dbReference>
<gene>
    <name evidence="9" type="ORF">LSH36_961g00078</name>
</gene>
<dbReference type="Pfam" id="PF00884">
    <property type="entry name" value="Sulfatase"/>
    <property type="match status" value="1"/>
</dbReference>
<dbReference type="Gene3D" id="3.30.1120.10">
    <property type="match status" value="1"/>
</dbReference>
<proteinExistence type="inferred from homology"/>
<evidence type="ECO:0000256" key="1">
    <source>
        <dbReference type="ARBA" id="ARBA00001913"/>
    </source>
</evidence>
<dbReference type="EMBL" id="JAODUP010000961">
    <property type="protein sequence ID" value="KAK2142403.1"/>
    <property type="molecule type" value="Genomic_DNA"/>
</dbReference>
<organism evidence="9 10">
    <name type="scientific">Paralvinella palmiformis</name>
    <dbReference type="NCBI Taxonomy" id="53620"/>
    <lineage>
        <taxon>Eukaryota</taxon>
        <taxon>Metazoa</taxon>
        <taxon>Spiralia</taxon>
        <taxon>Lophotrochozoa</taxon>
        <taxon>Annelida</taxon>
        <taxon>Polychaeta</taxon>
        <taxon>Sedentaria</taxon>
        <taxon>Canalipalpata</taxon>
        <taxon>Terebellida</taxon>
        <taxon>Terebelliformia</taxon>
        <taxon>Alvinellidae</taxon>
        <taxon>Paralvinella</taxon>
    </lineage>
</organism>
<keyword evidence="10" id="KW-1185">Reference proteome</keyword>
<dbReference type="GO" id="GO:0046872">
    <property type="term" value="F:metal ion binding"/>
    <property type="evidence" value="ECO:0007669"/>
    <property type="project" value="UniProtKB-KW"/>
</dbReference>
<reference evidence="9" key="1">
    <citation type="journal article" date="2023" name="Mol. Biol. Evol.">
        <title>Third-Generation Sequencing Reveals the Adaptive Role of the Epigenome in Three Deep-Sea Polychaetes.</title>
        <authorList>
            <person name="Perez M."/>
            <person name="Aroh O."/>
            <person name="Sun Y."/>
            <person name="Lan Y."/>
            <person name="Juniper S.K."/>
            <person name="Young C.R."/>
            <person name="Angers B."/>
            <person name="Qian P.Y."/>
        </authorList>
    </citation>
    <scope>NUCLEOTIDE SEQUENCE</scope>
    <source>
        <strain evidence="9">P08H-3</strain>
    </source>
</reference>
<keyword evidence="6" id="KW-0325">Glycoprotein</keyword>
<dbReference type="PANTHER" id="PTHR10342:SF274">
    <property type="entry name" value="ARYLSULFATASE B"/>
    <property type="match status" value="1"/>
</dbReference>
<dbReference type="InterPro" id="IPR000917">
    <property type="entry name" value="Sulfatase_N"/>
</dbReference>
<sequence>MFPLGTFVCSLAILQVVIAKQPNILFILADDFGRNDVGCHVSEIHTPVLDSLAATGIKLNNYYIQPICTPSRSQLMSGRYQIHTGLQHAIIWAPQPNGLPLSMPTLADCLKKQGYSTHIIGKWHLGFYKEVYTPIHRGFDSFYGYLTGAEDYFTHFRNARVAFNKTVKEMSGLDFRHNMEVVRNQNGSYSAHVFADRAIKLVRQHALYNIDQPLFLYLPFQSVHAPLQVPKHYEKKYSFIKNLPRRTYADNGGQVRKGGNNWPLRGWKAQLWEGGIRGVGFIHSKLLKNSGTTYNGLVHISDWFPTLVHMAGGRTDHLHLDGYDLWSAISESQPSPRKELLHNIDPLHGQKGEGKWVPPPRHRYNESWINLEKDETNKNLWLFNIRKDPFEKRDVSSEYPDIVNHLLDRLSYYNSTAVPAYYPPFDPEADPALHGGVWGPWRD</sequence>
<feature type="signal peptide" evidence="7">
    <location>
        <begin position="1"/>
        <end position="19"/>
    </location>
</feature>
<evidence type="ECO:0000256" key="3">
    <source>
        <dbReference type="ARBA" id="ARBA00022723"/>
    </source>
</evidence>
<evidence type="ECO:0000313" key="9">
    <source>
        <dbReference type="EMBL" id="KAK2142403.1"/>
    </source>
</evidence>
<dbReference type="Gene3D" id="3.40.720.10">
    <property type="entry name" value="Alkaline Phosphatase, subunit A"/>
    <property type="match status" value="2"/>
</dbReference>
<dbReference type="GO" id="GO:0008484">
    <property type="term" value="F:sulfuric ester hydrolase activity"/>
    <property type="evidence" value="ECO:0007669"/>
    <property type="project" value="InterPro"/>
</dbReference>
<dbReference type="SUPFAM" id="SSF53649">
    <property type="entry name" value="Alkaline phosphatase-like"/>
    <property type="match status" value="1"/>
</dbReference>
<dbReference type="InterPro" id="IPR047115">
    <property type="entry name" value="ARSB"/>
</dbReference>
<comment type="similarity">
    <text evidence="2">Belongs to the sulfatase family.</text>
</comment>
<evidence type="ECO:0000259" key="8">
    <source>
        <dbReference type="Pfam" id="PF00884"/>
    </source>
</evidence>
<dbReference type="InterPro" id="IPR017850">
    <property type="entry name" value="Alkaline_phosphatase_core_sf"/>
</dbReference>
<evidence type="ECO:0000256" key="7">
    <source>
        <dbReference type="SAM" id="SignalP"/>
    </source>
</evidence>
<dbReference type="InterPro" id="IPR024607">
    <property type="entry name" value="Sulfatase_CS"/>
</dbReference>
<name>A0AAD9MSD9_9ANNE</name>
<comment type="cofactor">
    <cofactor evidence="1">
        <name>Ca(2+)</name>
        <dbReference type="ChEBI" id="CHEBI:29108"/>
    </cofactor>
</comment>
<feature type="chain" id="PRO_5042207172" description="Sulfatase N-terminal domain-containing protein" evidence="7">
    <location>
        <begin position="20"/>
        <end position="443"/>
    </location>
</feature>
<dbReference type="PROSITE" id="PS00149">
    <property type="entry name" value="SULFATASE_2"/>
    <property type="match status" value="1"/>
</dbReference>
<accession>A0AAD9MSD9</accession>
<dbReference type="AlphaFoldDB" id="A0AAD9MSD9"/>
<dbReference type="CDD" id="cd16029">
    <property type="entry name" value="4-S"/>
    <property type="match status" value="1"/>
</dbReference>
<evidence type="ECO:0000256" key="5">
    <source>
        <dbReference type="ARBA" id="ARBA00022837"/>
    </source>
</evidence>